<proteinExistence type="predicted"/>
<name>A0A454XK94_PRIPA</name>
<dbReference type="AlphaFoldDB" id="A0A454XK94"/>
<accession>A0A8R1UAW7</accession>
<reference evidence="2" key="1">
    <citation type="journal article" date="2008" name="Nat. Genet.">
        <title>The Pristionchus pacificus genome provides a unique perspective on nematode lifestyle and parasitism.</title>
        <authorList>
            <person name="Dieterich C."/>
            <person name="Clifton S.W."/>
            <person name="Schuster L.N."/>
            <person name="Chinwalla A."/>
            <person name="Delehaunty K."/>
            <person name="Dinkelacker I."/>
            <person name="Fulton L."/>
            <person name="Fulton R."/>
            <person name="Godfrey J."/>
            <person name="Minx P."/>
            <person name="Mitreva M."/>
            <person name="Roeseler W."/>
            <person name="Tian H."/>
            <person name="Witte H."/>
            <person name="Yang S.P."/>
            <person name="Wilson R.K."/>
            <person name="Sommer R.J."/>
        </authorList>
    </citation>
    <scope>NUCLEOTIDE SEQUENCE [LARGE SCALE GENOMIC DNA]</scope>
    <source>
        <strain evidence="2">PS312</strain>
    </source>
</reference>
<evidence type="ECO:0000313" key="1">
    <source>
        <dbReference type="EnsemblMetazoa" id="PPA13047.1"/>
    </source>
</evidence>
<accession>A0A454XK94</accession>
<sequence length="105" mass="11450">MDQEELDDRTAKVLIRIAIEIYAIGRAMKKDYDNGTKHHTAYVLSDLIGETVGAYYGYEWGAAVASELMGDGLGKSFGKIIGASIGAHLGAWKARKAIEVFFPEP</sequence>
<dbReference type="EnsemblMetazoa" id="PPA13047.1">
    <property type="protein sequence ID" value="PPA13047.1"/>
    <property type="gene ID" value="WBGene00102601"/>
</dbReference>
<organism evidence="1 2">
    <name type="scientific">Pristionchus pacificus</name>
    <name type="common">Parasitic nematode worm</name>
    <dbReference type="NCBI Taxonomy" id="54126"/>
    <lineage>
        <taxon>Eukaryota</taxon>
        <taxon>Metazoa</taxon>
        <taxon>Ecdysozoa</taxon>
        <taxon>Nematoda</taxon>
        <taxon>Chromadorea</taxon>
        <taxon>Rhabditida</taxon>
        <taxon>Rhabditina</taxon>
        <taxon>Diplogasteromorpha</taxon>
        <taxon>Diplogasteroidea</taxon>
        <taxon>Neodiplogasteridae</taxon>
        <taxon>Pristionchus</taxon>
    </lineage>
</organism>
<keyword evidence="2" id="KW-1185">Reference proteome</keyword>
<dbReference type="Proteomes" id="UP000005239">
    <property type="component" value="Unassembled WGS sequence"/>
</dbReference>
<reference evidence="1" key="2">
    <citation type="submission" date="2022-06" db="UniProtKB">
        <authorList>
            <consortium name="EnsemblMetazoa"/>
        </authorList>
    </citation>
    <scope>IDENTIFICATION</scope>
    <source>
        <strain evidence="1">PS312</strain>
    </source>
</reference>
<evidence type="ECO:0000313" key="2">
    <source>
        <dbReference type="Proteomes" id="UP000005239"/>
    </source>
</evidence>
<protein>
    <submittedName>
        <fullName evidence="1">Uncharacterized protein</fullName>
    </submittedName>
</protein>
<gene>
    <name evidence="1" type="primary">WBGene00102601</name>
</gene>
<dbReference type="PANTHER" id="PTHR21525:SF9">
    <property type="entry name" value="CHANNEL_COLICIN DOMAIN-CONTAINING PROTEIN"/>
    <property type="match status" value="1"/>
</dbReference>
<dbReference type="PANTHER" id="PTHR21525">
    <property type="entry name" value="MOTILE SPERM PROTEIN"/>
    <property type="match status" value="1"/>
</dbReference>